<dbReference type="CDD" id="cd07012">
    <property type="entry name" value="PBP2_Bug_TTT"/>
    <property type="match status" value="1"/>
</dbReference>
<proteinExistence type="inferred from homology"/>
<dbReference type="PROSITE" id="PS51257">
    <property type="entry name" value="PROKAR_LIPOPROTEIN"/>
    <property type="match status" value="1"/>
</dbReference>
<feature type="signal peptide" evidence="2">
    <location>
        <begin position="1"/>
        <end position="28"/>
    </location>
</feature>
<organism evidence="3 4">
    <name type="scientific">Bordetella genomosp. 9</name>
    <dbReference type="NCBI Taxonomy" id="1416803"/>
    <lineage>
        <taxon>Bacteria</taxon>
        <taxon>Pseudomonadati</taxon>
        <taxon>Pseudomonadota</taxon>
        <taxon>Betaproteobacteria</taxon>
        <taxon>Burkholderiales</taxon>
        <taxon>Alcaligenaceae</taxon>
        <taxon>Bordetella</taxon>
    </lineage>
</organism>
<dbReference type="SUPFAM" id="SSF53850">
    <property type="entry name" value="Periplasmic binding protein-like II"/>
    <property type="match status" value="1"/>
</dbReference>
<evidence type="ECO:0000256" key="1">
    <source>
        <dbReference type="ARBA" id="ARBA00006987"/>
    </source>
</evidence>
<gene>
    <name evidence="3" type="ORF">CAL13_03670</name>
</gene>
<dbReference type="PIRSF" id="PIRSF017082">
    <property type="entry name" value="YflP"/>
    <property type="match status" value="1"/>
</dbReference>
<feature type="chain" id="PRO_5012596968" evidence="2">
    <location>
        <begin position="29"/>
        <end position="328"/>
    </location>
</feature>
<protein>
    <submittedName>
        <fullName evidence="3">Twin-arginine translocation pathway signal</fullName>
    </submittedName>
</protein>
<evidence type="ECO:0000313" key="4">
    <source>
        <dbReference type="Proteomes" id="UP000194139"/>
    </source>
</evidence>
<dbReference type="InterPro" id="IPR005064">
    <property type="entry name" value="BUG"/>
</dbReference>
<evidence type="ECO:0000256" key="2">
    <source>
        <dbReference type="SAM" id="SignalP"/>
    </source>
</evidence>
<dbReference type="RefSeq" id="WP_086056174.1">
    <property type="nucleotide sequence ID" value="NZ_CP021109.1"/>
</dbReference>
<dbReference type="OrthoDB" id="8806446at2"/>
<dbReference type="InterPro" id="IPR042100">
    <property type="entry name" value="Bug_dom1"/>
</dbReference>
<dbReference type="Proteomes" id="UP000194139">
    <property type="component" value="Chromosome"/>
</dbReference>
<name>A0A1W6YWD0_9BORD</name>
<dbReference type="PANTHER" id="PTHR42928">
    <property type="entry name" value="TRICARBOXYLATE-BINDING PROTEIN"/>
    <property type="match status" value="1"/>
</dbReference>
<reference evidence="3 4" key="1">
    <citation type="submission" date="2017-05" db="EMBL/GenBank/DDBJ databases">
        <title>Complete and WGS of Bordetella genogroups.</title>
        <authorList>
            <person name="Spilker T."/>
            <person name="LiPuma J."/>
        </authorList>
    </citation>
    <scope>NUCLEOTIDE SEQUENCE [LARGE SCALE GENOMIC DNA]</scope>
    <source>
        <strain evidence="3 4">AU17164</strain>
    </source>
</reference>
<sequence>MKRLIPGSLAVLAAAAALAAACPAPVQAADWPQKPVRIVVPYPPGGNVDVAARIIAPGLQAAFGQPFIVDNKGGAGGMIAAEDVARSAPDGYTLFLAANGPLLFSPVIFGRASYRWDKDFVPISSVSFTPLVLQVKPSLPVKSVQELLAMARKDPGKLTMASPGAGTTNHLVSELLQSLTGAHWTTAHYKGNAPATTDLLGGQVDFNFDQLSVSLPYIKDGKLRPLAVTTSERLPALPDVPTFAQAGVSGMEASTFTGLLAPKGTPDDIVKRLSQALEKILKQKDVVERFDALGAQARGSSPQAFHDYLAKEDARWTPIIKNAGITAN</sequence>
<keyword evidence="2" id="KW-0732">Signal</keyword>
<accession>A0A1W6YWD0</accession>
<comment type="similarity">
    <text evidence="1">Belongs to the UPF0065 (bug) family.</text>
</comment>
<dbReference type="Pfam" id="PF03401">
    <property type="entry name" value="TctC"/>
    <property type="match status" value="1"/>
</dbReference>
<dbReference type="PANTHER" id="PTHR42928:SF5">
    <property type="entry name" value="BLR1237 PROTEIN"/>
    <property type="match status" value="1"/>
</dbReference>
<keyword evidence="4" id="KW-1185">Reference proteome</keyword>
<evidence type="ECO:0000313" key="3">
    <source>
        <dbReference type="EMBL" id="ARP85415.1"/>
    </source>
</evidence>
<dbReference type="EMBL" id="CP021109">
    <property type="protein sequence ID" value="ARP85415.1"/>
    <property type="molecule type" value="Genomic_DNA"/>
</dbReference>
<dbReference type="AlphaFoldDB" id="A0A1W6YWD0"/>
<dbReference type="Gene3D" id="3.40.190.10">
    <property type="entry name" value="Periplasmic binding protein-like II"/>
    <property type="match status" value="1"/>
</dbReference>
<dbReference type="Gene3D" id="3.40.190.150">
    <property type="entry name" value="Bordetella uptake gene, domain 1"/>
    <property type="match status" value="1"/>
</dbReference>